<accession>U7DAK0</accession>
<dbReference type="RefSeq" id="WP_022637069.1">
    <property type="nucleotide sequence ID" value="NZ_ASJR01000013.1"/>
</dbReference>
<gene>
    <name evidence="4" type="ORF">CALK_1618</name>
</gene>
<dbReference type="Pfam" id="PF23357">
    <property type="entry name" value="DUF7088"/>
    <property type="match status" value="1"/>
</dbReference>
<dbReference type="OrthoDB" id="9777219at2"/>
<keyword evidence="1" id="KW-0472">Membrane</keyword>
<feature type="transmembrane region" description="Helical" evidence="1">
    <location>
        <begin position="516"/>
        <end position="534"/>
    </location>
</feature>
<dbReference type="eggNOG" id="COG3225">
    <property type="taxonomic scope" value="Bacteria"/>
</dbReference>
<reference evidence="4 5" key="1">
    <citation type="journal article" date="2013" name="Environ. Microbiol.">
        <title>Genome analysis of Chitinivibrio alkaliphilus gen. nov., sp. nov., a novel extremely haloalkaliphilic anaerobic chitinolytic bacterium from the candidate phylum Termite Group 3.</title>
        <authorList>
            <person name="Sorokin D.Y."/>
            <person name="Gumerov V.M."/>
            <person name="Rakitin A.L."/>
            <person name="Beletsky A.V."/>
            <person name="Damste J.S."/>
            <person name="Muyzer G."/>
            <person name="Mardanov A.V."/>
            <person name="Ravin N.V."/>
        </authorList>
    </citation>
    <scope>NUCLEOTIDE SEQUENCE [LARGE SCALE GENOMIC DNA]</scope>
    <source>
        <strain evidence="4 5">ACht1</strain>
    </source>
</reference>
<dbReference type="InterPro" id="IPR019196">
    <property type="entry name" value="ABC_transp_unknown"/>
</dbReference>
<evidence type="ECO:0000259" key="3">
    <source>
        <dbReference type="Pfam" id="PF23357"/>
    </source>
</evidence>
<dbReference type="Pfam" id="PF09822">
    <property type="entry name" value="ABC_transp_aux"/>
    <property type="match status" value="1"/>
</dbReference>
<evidence type="ECO:0000313" key="4">
    <source>
        <dbReference type="EMBL" id="ERP31420.1"/>
    </source>
</evidence>
<dbReference type="EMBL" id="ASJR01000013">
    <property type="protein sequence ID" value="ERP31420.1"/>
    <property type="molecule type" value="Genomic_DNA"/>
</dbReference>
<proteinExistence type="predicted"/>
<feature type="domain" description="DUF7088" evidence="3">
    <location>
        <begin position="41"/>
        <end position="144"/>
    </location>
</feature>
<evidence type="ECO:0000313" key="5">
    <source>
        <dbReference type="Proteomes" id="UP000017148"/>
    </source>
</evidence>
<keyword evidence="5" id="KW-1185">Reference proteome</keyword>
<sequence length="556" mass="62988">MKRNAIKTRLFAILSIGIVFGYVGILNFAGNRFFFRADLTENNVYTLSTPTKERLGEIDDIIRIDVFFSENLPPRYQRVRTRVMDMLYEFQRFSHGRIRVEQHDPTTSTDDLSLALALNVEEIRIEDVSARHLAKLHGYSGLAIRYGDRTETLNDISSTVHLERDILQRIINVTTEKLPQVGVVKTDTITPIPDEMVQRYQLQQPSGLTSQRYRNLYDILLETYRVKHLDLSRQSIPDDISTIVIPGGDEATLSSPEFLRELDAFFARGGNAMILAPRLDINLAAMGRQPHVTFKEYPFYALLESYGVSVGETVILDQYCDNIYADQGSVPFKYPYFPVITQDGLNKTHPITSSISGVILQWASPVFAHENAAKEDLRIDTLLFSSEKSFGNTPPIGLAPNQDWDRMFDQAERAGEAPFGPFPLAVSVEGVLPNRFADETAPPPEQENRLVVVGSDNFVTHDGMGLNNRIFIQNSVDWVSRRDDFIHIRSQNITDRRITRDGIPTNSALARRIRTVNIFLLPLIVWLIGIGIFLHRREIESNSLHNKKKSGGTHGE</sequence>
<dbReference type="STRING" id="1313304.CALK_1618"/>
<keyword evidence="1" id="KW-1133">Transmembrane helix</keyword>
<evidence type="ECO:0000256" key="1">
    <source>
        <dbReference type="SAM" id="Phobius"/>
    </source>
</evidence>
<dbReference type="Proteomes" id="UP000017148">
    <property type="component" value="Unassembled WGS sequence"/>
</dbReference>
<keyword evidence="1" id="KW-0812">Transmembrane</keyword>
<dbReference type="InterPro" id="IPR055396">
    <property type="entry name" value="DUF7088"/>
</dbReference>
<evidence type="ECO:0000259" key="2">
    <source>
        <dbReference type="Pfam" id="PF09822"/>
    </source>
</evidence>
<name>U7DAK0_9BACT</name>
<organism evidence="4 5">
    <name type="scientific">Chitinivibrio alkaliphilus ACht1</name>
    <dbReference type="NCBI Taxonomy" id="1313304"/>
    <lineage>
        <taxon>Bacteria</taxon>
        <taxon>Pseudomonadati</taxon>
        <taxon>Fibrobacterota</taxon>
        <taxon>Chitinivibrionia</taxon>
        <taxon>Chitinivibrionales</taxon>
        <taxon>Chitinivibrionaceae</taxon>
        <taxon>Chitinivibrio</taxon>
    </lineage>
</organism>
<dbReference type="AlphaFoldDB" id="U7DAK0"/>
<feature type="domain" description="ABC-type uncharacterised transport system" evidence="2">
    <location>
        <begin position="180"/>
        <end position="462"/>
    </location>
</feature>
<feature type="transmembrane region" description="Helical" evidence="1">
    <location>
        <begin position="12"/>
        <end position="30"/>
    </location>
</feature>
<comment type="caution">
    <text evidence="4">The sequence shown here is derived from an EMBL/GenBank/DDBJ whole genome shotgun (WGS) entry which is preliminary data.</text>
</comment>
<protein>
    <submittedName>
        <fullName evidence="4">ABC transporter, periplasmic substrate-binding protein</fullName>
    </submittedName>
</protein>